<dbReference type="GeneID" id="36403523"/>
<sequence>MKVCEPWCLRAGYDLISGEFENFTMLTGSAPDFGRFVAFGLANQALRMGTSSGFGGCNSAEKFF</sequence>
<protein>
    <submittedName>
        <fullName evidence="1">Uncharacterized protein</fullName>
    </submittedName>
</protein>
<proteinExistence type="predicted"/>
<keyword evidence="2" id="KW-1185">Reference proteome</keyword>
<name>A0A0P1ABT5_PLAHL</name>
<reference evidence="2" key="1">
    <citation type="submission" date="2014-09" db="EMBL/GenBank/DDBJ databases">
        <authorList>
            <person name="Sharma Rahul"/>
            <person name="Thines Marco"/>
        </authorList>
    </citation>
    <scope>NUCLEOTIDE SEQUENCE [LARGE SCALE GENOMIC DNA]</scope>
</reference>
<dbReference type="AlphaFoldDB" id="A0A0P1ABT5"/>
<dbReference type="Proteomes" id="UP000054928">
    <property type="component" value="Unassembled WGS sequence"/>
</dbReference>
<evidence type="ECO:0000313" key="1">
    <source>
        <dbReference type="EMBL" id="CEG38390.1"/>
    </source>
</evidence>
<organism evidence="1 2">
    <name type="scientific">Plasmopara halstedii</name>
    <name type="common">Downy mildew of sunflower</name>
    <dbReference type="NCBI Taxonomy" id="4781"/>
    <lineage>
        <taxon>Eukaryota</taxon>
        <taxon>Sar</taxon>
        <taxon>Stramenopiles</taxon>
        <taxon>Oomycota</taxon>
        <taxon>Peronosporomycetes</taxon>
        <taxon>Peronosporales</taxon>
        <taxon>Peronosporaceae</taxon>
        <taxon>Plasmopara</taxon>
    </lineage>
</organism>
<dbReference type="EMBL" id="CCYD01000321">
    <property type="protein sequence ID" value="CEG38390.1"/>
    <property type="molecule type" value="Genomic_DNA"/>
</dbReference>
<evidence type="ECO:0000313" key="2">
    <source>
        <dbReference type="Proteomes" id="UP000054928"/>
    </source>
</evidence>
<accession>A0A0P1ABT5</accession>
<dbReference type="RefSeq" id="XP_024574759.1">
    <property type="nucleotide sequence ID" value="XM_024723821.1"/>
</dbReference>